<keyword evidence="1" id="KW-0472">Membrane</keyword>
<proteinExistence type="evidence at transcript level"/>
<sequence>MYNLLFWIACSTVIPPKFGSNCSLVMVLVLSPYFWLSSLLLCGNSASFLMMCGFTPAIISLANSSSVIHAE</sequence>
<name>I3SP61_MEDTR</name>
<dbReference type="AlphaFoldDB" id="I3SP61"/>
<organism evidence="2">
    <name type="scientific">Medicago truncatula</name>
    <name type="common">Barrel medic</name>
    <name type="synonym">Medicago tribuloides</name>
    <dbReference type="NCBI Taxonomy" id="3880"/>
    <lineage>
        <taxon>Eukaryota</taxon>
        <taxon>Viridiplantae</taxon>
        <taxon>Streptophyta</taxon>
        <taxon>Embryophyta</taxon>
        <taxon>Tracheophyta</taxon>
        <taxon>Spermatophyta</taxon>
        <taxon>Magnoliopsida</taxon>
        <taxon>eudicotyledons</taxon>
        <taxon>Gunneridae</taxon>
        <taxon>Pentapetalae</taxon>
        <taxon>rosids</taxon>
        <taxon>fabids</taxon>
        <taxon>Fabales</taxon>
        <taxon>Fabaceae</taxon>
        <taxon>Papilionoideae</taxon>
        <taxon>50 kb inversion clade</taxon>
        <taxon>NPAAA clade</taxon>
        <taxon>Hologalegina</taxon>
        <taxon>IRL clade</taxon>
        <taxon>Trifolieae</taxon>
        <taxon>Medicago</taxon>
    </lineage>
</organism>
<evidence type="ECO:0008006" key="3">
    <source>
        <dbReference type="Google" id="ProtNLM"/>
    </source>
</evidence>
<dbReference type="EMBL" id="BT142259">
    <property type="protein sequence ID" value="AFK42053.1"/>
    <property type="molecule type" value="mRNA"/>
</dbReference>
<accession>I3SP61</accession>
<reference evidence="2" key="1">
    <citation type="submission" date="2012-05" db="EMBL/GenBank/DDBJ databases">
        <authorList>
            <person name="Krishnakumar V."/>
            <person name="Cheung F."/>
            <person name="Xiao Y."/>
            <person name="Chan A."/>
            <person name="Moskal W.A."/>
            <person name="Town C.D."/>
        </authorList>
    </citation>
    <scope>NUCLEOTIDE SEQUENCE</scope>
</reference>
<keyword evidence="1" id="KW-0812">Transmembrane</keyword>
<keyword evidence="1" id="KW-1133">Transmembrane helix</keyword>
<feature type="transmembrane region" description="Helical" evidence="1">
    <location>
        <begin position="35"/>
        <end position="59"/>
    </location>
</feature>
<evidence type="ECO:0000256" key="1">
    <source>
        <dbReference type="SAM" id="Phobius"/>
    </source>
</evidence>
<evidence type="ECO:0000313" key="2">
    <source>
        <dbReference type="EMBL" id="AFK42053.1"/>
    </source>
</evidence>
<protein>
    <recommendedName>
        <fullName evidence="3">Transmembrane protein</fullName>
    </recommendedName>
</protein>